<dbReference type="EMBL" id="FUYF01000016">
    <property type="protein sequence ID" value="SKA92803.1"/>
    <property type="molecule type" value="Genomic_DNA"/>
</dbReference>
<protein>
    <submittedName>
        <fullName evidence="4">N-acetylmuramoyl-L-alanine amidase</fullName>
    </submittedName>
</protein>
<name>A0A1T4XTS8_9FIRM</name>
<dbReference type="GeneID" id="93338746"/>
<dbReference type="GO" id="GO:0030288">
    <property type="term" value="C:outer membrane-bounded periplasmic space"/>
    <property type="evidence" value="ECO:0007669"/>
    <property type="project" value="TreeGrafter"/>
</dbReference>
<proteinExistence type="predicted"/>
<organism evidence="4 5">
    <name type="scientific">Gemmiger formicilis</name>
    <dbReference type="NCBI Taxonomy" id="745368"/>
    <lineage>
        <taxon>Bacteria</taxon>
        <taxon>Bacillati</taxon>
        <taxon>Bacillota</taxon>
        <taxon>Clostridia</taxon>
        <taxon>Eubacteriales</taxon>
        <taxon>Gemmiger</taxon>
    </lineage>
</organism>
<dbReference type="SMART" id="SM00646">
    <property type="entry name" value="Ami_3"/>
    <property type="match status" value="1"/>
</dbReference>
<dbReference type="STRING" id="745368.SAMN02745178_02303"/>
<dbReference type="InterPro" id="IPR002508">
    <property type="entry name" value="MurNAc-LAA_cat"/>
</dbReference>
<evidence type="ECO:0000256" key="2">
    <source>
        <dbReference type="SAM" id="Phobius"/>
    </source>
</evidence>
<dbReference type="PANTHER" id="PTHR30404:SF0">
    <property type="entry name" value="N-ACETYLMURAMOYL-L-ALANINE AMIDASE AMIC"/>
    <property type="match status" value="1"/>
</dbReference>
<reference evidence="4 5" key="1">
    <citation type="submission" date="2017-02" db="EMBL/GenBank/DDBJ databases">
        <authorList>
            <person name="Peterson S.W."/>
        </authorList>
    </citation>
    <scope>NUCLEOTIDE SEQUENCE [LARGE SCALE GENOMIC DNA]</scope>
    <source>
        <strain evidence="4 5">ATCC 27749</strain>
    </source>
</reference>
<evidence type="ECO:0000259" key="3">
    <source>
        <dbReference type="SMART" id="SM00646"/>
    </source>
</evidence>
<dbReference type="GO" id="GO:0009253">
    <property type="term" value="P:peptidoglycan catabolic process"/>
    <property type="evidence" value="ECO:0007669"/>
    <property type="project" value="InterPro"/>
</dbReference>
<dbReference type="AlphaFoldDB" id="A0A1T4XTS8"/>
<dbReference type="Proteomes" id="UP000190286">
    <property type="component" value="Unassembled WGS sequence"/>
</dbReference>
<keyword evidence="1" id="KW-0378">Hydrolase</keyword>
<feature type="domain" description="MurNAc-LAA" evidence="3">
    <location>
        <begin position="153"/>
        <end position="291"/>
    </location>
</feature>
<accession>A0A1T4XTS8</accession>
<evidence type="ECO:0000313" key="4">
    <source>
        <dbReference type="EMBL" id="SKA92803.1"/>
    </source>
</evidence>
<gene>
    <name evidence="4" type="ORF">SAMN02745178_02303</name>
</gene>
<dbReference type="OrthoDB" id="9806267at2"/>
<sequence>MARTGTPPREKARVYRTGRLDRLCSLLFAVAALILCAGIGAVLWYEWQGTRPTAAEQAEADEIERADGGEEEIVAVTEEAADGKIVVAIDPGHGGVNPSVGGEDAGSLGSGLREADVTLKTATLVYDKLARDGRFAPMLTANGTEYLKPSRRAARAKAAGAQLLLSIHLNYDADSCVSGFECCPATPQLSTNADSLRFARMVAEKFGAMGMELRGIDGVRYIYFDDNDNRYIRESNDTTVLSDPTFTVVQKCGCPAVLVEEGFITNPGDVALVATDAACEAAAQAYYECILTYFDLT</sequence>
<dbReference type="PANTHER" id="PTHR30404">
    <property type="entry name" value="N-ACETYLMURAMOYL-L-ALANINE AMIDASE"/>
    <property type="match status" value="1"/>
</dbReference>
<keyword evidence="2" id="KW-0812">Transmembrane</keyword>
<evidence type="ECO:0000313" key="5">
    <source>
        <dbReference type="Proteomes" id="UP000190286"/>
    </source>
</evidence>
<keyword evidence="5" id="KW-1185">Reference proteome</keyword>
<dbReference type="Gene3D" id="3.40.630.40">
    <property type="entry name" value="Zn-dependent exopeptidases"/>
    <property type="match status" value="1"/>
</dbReference>
<keyword evidence="2" id="KW-1133">Transmembrane helix</keyword>
<evidence type="ECO:0000256" key="1">
    <source>
        <dbReference type="ARBA" id="ARBA00022801"/>
    </source>
</evidence>
<dbReference type="RefSeq" id="WP_078785162.1">
    <property type="nucleotide sequence ID" value="NZ_FUYF01000016.1"/>
</dbReference>
<dbReference type="GO" id="GO:0008745">
    <property type="term" value="F:N-acetylmuramoyl-L-alanine amidase activity"/>
    <property type="evidence" value="ECO:0007669"/>
    <property type="project" value="InterPro"/>
</dbReference>
<dbReference type="Pfam" id="PF01520">
    <property type="entry name" value="Amidase_3"/>
    <property type="match status" value="1"/>
</dbReference>
<keyword evidence="2" id="KW-0472">Membrane</keyword>
<feature type="transmembrane region" description="Helical" evidence="2">
    <location>
        <begin position="23"/>
        <end position="45"/>
    </location>
</feature>
<dbReference type="SUPFAM" id="SSF53187">
    <property type="entry name" value="Zn-dependent exopeptidases"/>
    <property type="match status" value="1"/>
</dbReference>
<dbReference type="InterPro" id="IPR050695">
    <property type="entry name" value="N-acetylmuramoyl_amidase_3"/>
</dbReference>
<dbReference type="CDD" id="cd02696">
    <property type="entry name" value="MurNAc-LAA"/>
    <property type="match status" value="1"/>
</dbReference>